<feature type="transmembrane region" description="Helical" evidence="7">
    <location>
        <begin position="422"/>
        <end position="439"/>
    </location>
</feature>
<comment type="subcellular location">
    <subcellularLocation>
        <location evidence="1">Cell membrane</location>
        <topology evidence="1">Multi-pass membrane protein</topology>
    </subcellularLocation>
</comment>
<dbReference type="PANTHER" id="PTHR30509:SF9">
    <property type="entry name" value="MULTIDRUG RESISTANCE PROTEIN MDTO"/>
    <property type="match status" value="1"/>
</dbReference>
<evidence type="ECO:0000256" key="1">
    <source>
        <dbReference type="ARBA" id="ARBA00004651"/>
    </source>
</evidence>
<feature type="transmembrane region" description="Helical" evidence="7">
    <location>
        <begin position="374"/>
        <end position="393"/>
    </location>
</feature>
<dbReference type="Pfam" id="PF13515">
    <property type="entry name" value="FUSC_2"/>
    <property type="match status" value="1"/>
</dbReference>
<comment type="caution">
    <text evidence="9">The sequence shown here is derived from an EMBL/GenBank/DDBJ whole genome shotgun (WGS) entry which is preliminary data.</text>
</comment>
<proteinExistence type="inferred from homology"/>
<feature type="transmembrane region" description="Helical" evidence="7">
    <location>
        <begin position="84"/>
        <end position="102"/>
    </location>
</feature>
<feature type="domain" description="Integral membrane bound transporter" evidence="8">
    <location>
        <begin position="360"/>
        <end position="486"/>
    </location>
</feature>
<dbReference type="EMBL" id="JACJHX010000012">
    <property type="protein sequence ID" value="MBA9028130.1"/>
    <property type="molecule type" value="Genomic_DNA"/>
</dbReference>
<dbReference type="Proteomes" id="UP000626697">
    <property type="component" value="Unassembled WGS sequence"/>
</dbReference>
<gene>
    <name evidence="9" type="ORF">HNP81_003450</name>
</gene>
<organism evidence="9 10">
    <name type="scientific">Peribacillus huizhouensis</name>
    <dbReference type="NCBI Taxonomy" id="1501239"/>
    <lineage>
        <taxon>Bacteria</taxon>
        <taxon>Bacillati</taxon>
        <taxon>Bacillota</taxon>
        <taxon>Bacilli</taxon>
        <taxon>Bacillales</taxon>
        <taxon>Bacillaceae</taxon>
        <taxon>Peribacillus</taxon>
    </lineage>
</organism>
<comment type="similarity">
    <text evidence="6">Belongs to the YccS/YhfK family.</text>
</comment>
<feature type="transmembrane region" description="Helical" evidence="7">
    <location>
        <begin position="474"/>
        <end position="492"/>
    </location>
</feature>
<sequence length="651" mass="72539">MTKNENITPSPKSNTLVTIIQQAFEIKKNPLPWTKAFCAGLCAALPSLIGLILGNFQYGLLAGIGGFTYLYVFNEPYAQRAKKLFSVLLSLTFAVGLGTLVAPYPILSAVMIGGIGAIATFIFGTLKIPGPAAVFLVLGFAMTTGMPVDPTLAPFRAGLIFLGGTLSWLIAMVGWFFNPHGPETIAVKRVYRELASLLDSVGTETFNEAREKTVVAMKEANNTLIAGYIPWQSSDFYKRLYLLNEHASIIYLEVLDRSVEKNKKLPPELGESVRALSGFIEPKKKARPTRILQPDQDDEDVDHLFTSIYDADAIMNEPMSKINREIQITRLSVKTLFLGAFDKNSIVFLRAVKYGIILMIAALIAYAFEFNRSYWVPLSCAAVLLGSTIMSTFLRAIQRSVGTIVGVVIASLILSMQPEGFFISMIILLLTFLTELFIVRNYTLATMFITPNALVMAESTTQMHNMPFFATTRIIDIIIGCLIGLLGVLIIGRTSASGLLPHLLAKTIRSQAQFLLMLFSEQRKDFHFEKSRVHIKMHTNLTNLRMVYTTALGERLSNKKALEFLWPVIFSIDQLGYLLDSSVKDLDRPLLSDEKLAQFLYILETLAQTAEHHRPYKTKDVPDIKGYYKIHKEIISLQKAIKVCDKNQVTS</sequence>
<keyword evidence="10" id="KW-1185">Reference proteome</keyword>
<feature type="transmembrane region" description="Helical" evidence="7">
    <location>
        <begin position="351"/>
        <end position="368"/>
    </location>
</feature>
<feature type="transmembrane region" description="Helical" evidence="7">
    <location>
        <begin position="55"/>
        <end position="72"/>
    </location>
</feature>
<keyword evidence="2" id="KW-1003">Cell membrane</keyword>
<evidence type="ECO:0000256" key="3">
    <source>
        <dbReference type="ARBA" id="ARBA00022692"/>
    </source>
</evidence>
<evidence type="ECO:0000256" key="4">
    <source>
        <dbReference type="ARBA" id="ARBA00022989"/>
    </source>
</evidence>
<evidence type="ECO:0000259" key="8">
    <source>
        <dbReference type="Pfam" id="PF13515"/>
    </source>
</evidence>
<evidence type="ECO:0000256" key="7">
    <source>
        <dbReference type="SAM" id="Phobius"/>
    </source>
</evidence>
<feature type="transmembrane region" description="Helical" evidence="7">
    <location>
        <begin position="159"/>
        <end position="178"/>
    </location>
</feature>
<protein>
    <submittedName>
        <fullName evidence="9">Membrane protein YccC</fullName>
    </submittedName>
</protein>
<evidence type="ECO:0000256" key="5">
    <source>
        <dbReference type="ARBA" id="ARBA00023136"/>
    </source>
</evidence>
<dbReference type="InterPro" id="IPR049453">
    <property type="entry name" value="Memb_transporter_dom"/>
</dbReference>
<evidence type="ECO:0000313" key="10">
    <source>
        <dbReference type="Proteomes" id="UP000626697"/>
    </source>
</evidence>
<name>A0ABR6CT51_9BACI</name>
<dbReference type="RefSeq" id="WP_182503335.1">
    <property type="nucleotide sequence ID" value="NZ_JACJHX010000012.1"/>
</dbReference>
<keyword evidence="5 7" id="KW-0472">Membrane</keyword>
<evidence type="ECO:0000256" key="6">
    <source>
        <dbReference type="ARBA" id="ARBA00043993"/>
    </source>
</evidence>
<evidence type="ECO:0000256" key="2">
    <source>
        <dbReference type="ARBA" id="ARBA00022475"/>
    </source>
</evidence>
<evidence type="ECO:0000313" key="9">
    <source>
        <dbReference type="EMBL" id="MBA9028130.1"/>
    </source>
</evidence>
<reference evidence="9 10" key="1">
    <citation type="submission" date="2020-08" db="EMBL/GenBank/DDBJ databases">
        <title>Genomic Encyclopedia of Type Strains, Phase IV (KMG-IV): sequencing the most valuable type-strain genomes for metagenomic binning, comparative biology and taxonomic classification.</title>
        <authorList>
            <person name="Goeker M."/>
        </authorList>
    </citation>
    <scope>NUCLEOTIDE SEQUENCE [LARGE SCALE GENOMIC DNA]</scope>
    <source>
        <strain evidence="9 10">DSM 105481</strain>
    </source>
</reference>
<dbReference type="PANTHER" id="PTHR30509">
    <property type="entry name" value="P-HYDROXYBENZOIC ACID EFFLUX PUMP SUBUNIT-RELATED"/>
    <property type="match status" value="1"/>
</dbReference>
<accession>A0ABR6CT51</accession>
<keyword evidence="3 7" id="KW-0812">Transmembrane</keyword>
<keyword evidence="4 7" id="KW-1133">Transmembrane helix</keyword>